<keyword evidence="3" id="KW-1185">Reference proteome</keyword>
<evidence type="ECO:0000313" key="2">
    <source>
        <dbReference type="EMBL" id="EXB60113.1"/>
    </source>
</evidence>
<accession>W9R9L1</accession>
<dbReference type="Proteomes" id="UP000030645">
    <property type="component" value="Unassembled WGS sequence"/>
</dbReference>
<organism evidence="2 3">
    <name type="scientific">Morus notabilis</name>
    <dbReference type="NCBI Taxonomy" id="981085"/>
    <lineage>
        <taxon>Eukaryota</taxon>
        <taxon>Viridiplantae</taxon>
        <taxon>Streptophyta</taxon>
        <taxon>Embryophyta</taxon>
        <taxon>Tracheophyta</taxon>
        <taxon>Spermatophyta</taxon>
        <taxon>Magnoliopsida</taxon>
        <taxon>eudicotyledons</taxon>
        <taxon>Gunneridae</taxon>
        <taxon>Pentapetalae</taxon>
        <taxon>rosids</taxon>
        <taxon>fabids</taxon>
        <taxon>Rosales</taxon>
        <taxon>Moraceae</taxon>
        <taxon>Moreae</taxon>
        <taxon>Morus</taxon>
    </lineage>
</organism>
<gene>
    <name evidence="2" type="ORF">L484_013378</name>
</gene>
<proteinExistence type="predicted"/>
<evidence type="ECO:0000313" key="3">
    <source>
        <dbReference type="Proteomes" id="UP000030645"/>
    </source>
</evidence>
<dbReference type="AlphaFoldDB" id="W9R9L1"/>
<dbReference type="EMBL" id="KE344393">
    <property type="protein sequence ID" value="EXB60113.1"/>
    <property type="molecule type" value="Genomic_DNA"/>
</dbReference>
<feature type="region of interest" description="Disordered" evidence="1">
    <location>
        <begin position="44"/>
        <end position="65"/>
    </location>
</feature>
<name>W9R9L1_9ROSA</name>
<reference evidence="3" key="1">
    <citation type="submission" date="2013-01" db="EMBL/GenBank/DDBJ databases">
        <title>Draft Genome Sequence of a Mulberry Tree, Morus notabilis C.K. Schneid.</title>
        <authorList>
            <person name="He N."/>
            <person name="Zhao S."/>
        </authorList>
    </citation>
    <scope>NUCLEOTIDE SEQUENCE</scope>
</reference>
<sequence length="65" mass="7299">MGHGSKLFVRGLTRFSDHWLGHFAELIKVEPVLVLAPSSPLHPFLPTVKQPQPGRGGTWERNKSR</sequence>
<evidence type="ECO:0000256" key="1">
    <source>
        <dbReference type="SAM" id="MobiDB-lite"/>
    </source>
</evidence>
<protein>
    <submittedName>
        <fullName evidence="2">Uncharacterized protein</fullName>
    </submittedName>
</protein>